<evidence type="ECO:0000256" key="3">
    <source>
        <dbReference type="HAMAP-Rule" id="MF_00385"/>
    </source>
</evidence>
<dbReference type="GO" id="GO:0003735">
    <property type="term" value="F:structural constituent of ribosome"/>
    <property type="evidence" value="ECO:0007669"/>
    <property type="project" value="InterPro"/>
</dbReference>
<dbReference type="GO" id="GO:0015935">
    <property type="term" value="C:small ribosomal subunit"/>
    <property type="evidence" value="ECO:0007669"/>
    <property type="project" value="TreeGrafter"/>
</dbReference>
<evidence type="ECO:0000313" key="5">
    <source>
        <dbReference type="Proteomes" id="UP001320119"/>
    </source>
</evidence>
<dbReference type="HAMAP" id="MF_00385">
    <property type="entry name" value="Ribosomal_bS16"/>
    <property type="match status" value="1"/>
</dbReference>
<evidence type="ECO:0000256" key="2">
    <source>
        <dbReference type="ARBA" id="ARBA00023274"/>
    </source>
</evidence>
<dbReference type="RefSeq" id="WP_236986671.1">
    <property type="nucleotide sequence ID" value="NZ_AP023086.1"/>
</dbReference>
<dbReference type="SUPFAM" id="SSF54565">
    <property type="entry name" value="Ribosomal protein S16"/>
    <property type="match status" value="1"/>
</dbReference>
<dbReference type="Proteomes" id="UP001320119">
    <property type="component" value="Chromosome"/>
</dbReference>
<dbReference type="KEGG" id="marq:MARGE09_P1397"/>
<comment type="similarity">
    <text evidence="3">Belongs to the bacterial ribosomal protein bS16 family.</text>
</comment>
<proteinExistence type="inferred from homology"/>
<name>A0AAN1WGJ7_9GAMM</name>
<dbReference type="Pfam" id="PF00886">
    <property type="entry name" value="Ribosomal_S16"/>
    <property type="match status" value="1"/>
</dbReference>
<organism evidence="4 5">
    <name type="scientific">Marinagarivorans cellulosilyticus</name>
    <dbReference type="NCBI Taxonomy" id="2721545"/>
    <lineage>
        <taxon>Bacteria</taxon>
        <taxon>Pseudomonadati</taxon>
        <taxon>Pseudomonadota</taxon>
        <taxon>Gammaproteobacteria</taxon>
        <taxon>Cellvibrionales</taxon>
        <taxon>Cellvibrionaceae</taxon>
        <taxon>Marinagarivorans</taxon>
    </lineage>
</organism>
<dbReference type="GO" id="GO:0006412">
    <property type="term" value="P:translation"/>
    <property type="evidence" value="ECO:0007669"/>
    <property type="project" value="UniProtKB-UniRule"/>
</dbReference>
<gene>
    <name evidence="3" type="primary">rpsP</name>
    <name evidence="4" type="ORF">MARGE09_P1397</name>
</gene>
<dbReference type="EMBL" id="AP023086">
    <property type="protein sequence ID" value="BCD97196.1"/>
    <property type="molecule type" value="Genomic_DNA"/>
</dbReference>
<dbReference type="Gene3D" id="3.30.1320.10">
    <property type="match status" value="1"/>
</dbReference>
<dbReference type="AlphaFoldDB" id="A0AAN1WGJ7"/>
<dbReference type="PANTHER" id="PTHR12919:SF20">
    <property type="entry name" value="SMALL RIBOSOMAL SUBUNIT PROTEIN BS16M"/>
    <property type="match status" value="1"/>
</dbReference>
<dbReference type="PANTHER" id="PTHR12919">
    <property type="entry name" value="30S RIBOSOMAL PROTEIN S16"/>
    <property type="match status" value="1"/>
</dbReference>
<dbReference type="InterPro" id="IPR023803">
    <property type="entry name" value="Ribosomal_bS16_dom_sf"/>
</dbReference>
<protein>
    <recommendedName>
        <fullName evidence="3">Small ribosomal subunit protein bS16</fullName>
    </recommendedName>
</protein>
<keyword evidence="5" id="KW-1185">Reference proteome</keyword>
<reference evidence="4 5" key="1">
    <citation type="journal article" date="2022" name="IScience">
        <title>An ultrasensitive nanofiber-based assay for enzymatic hydrolysis and deep-sea microbial degradation of cellulose.</title>
        <authorList>
            <person name="Tsudome M."/>
            <person name="Tachioka M."/>
            <person name="Miyazaki M."/>
            <person name="Uchimura K."/>
            <person name="Tsuda M."/>
            <person name="Takaki Y."/>
            <person name="Deguchi S."/>
        </authorList>
    </citation>
    <scope>NUCLEOTIDE SEQUENCE [LARGE SCALE GENOMIC DNA]</scope>
    <source>
        <strain evidence="4 5">GE09</strain>
    </source>
</reference>
<accession>A0AAN1WGJ7</accession>
<dbReference type="InterPro" id="IPR000307">
    <property type="entry name" value="Ribosomal_bS16"/>
</dbReference>
<evidence type="ECO:0000256" key="1">
    <source>
        <dbReference type="ARBA" id="ARBA00022980"/>
    </source>
</evidence>
<evidence type="ECO:0000313" key="4">
    <source>
        <dbReference type="EMBL" id="BCD97196.1"/>
    </source>
</evidence>
<keyword evidence="1 3" id="KW-0689">Ribosomal protein</keyword>
<dbReference type="FunFam" id="3.30.1320.10:FF:000001">
    <property type="entry name" value="30S ribosomal protein S16"/>
    <property type="match status" value="1"/>
</dbReference>
<dbReference type="NCBIfam" id="TIGR00002">
    <property type="entry name" value="S16"/>
    <property type="match status" value="1"/>
</dbReference>
<sequence length="86" mass="9724">MVTIRLARGGSKKRPFYHLTVTDSRSSRNGRYIERVGFFNPIARGQEERLRVDTARVEYWVANGAQLSDRVSRLLKDASKVAAEAA</sequence>
<dbReference type="GO" id="GO:0005737">
    <property type="term" value="C:cytoplasm"/>
    <property type="evidence" value="ECO:0007669"/>
    <property type="project" value="UniProtKB-ARBA"/>
</dbReference>
<keyword evidence="2 3" id="KW-0687">Ribonucleoprotein</keyword>